<sequence length="184" mass="19978" precursor="true">MRQRAKPLFGLLFVVSLLPALAWALPEDAQQPVNISADNARFDEKTGKAVYRGNVVVIQGTLKVQGDTLTLRVDDQGALTTARTLGKPARYQQRTDPAKGLVNASADEIQFDHRTGSLVLIGNALLTQDGAKFSGPRIVYSTEKKQIEASGNSEQRVQLVFPPQARGEKKPSKDNASSFSETAQ</sequence>
<evidence type="ECO:0000313" key="7">
    <source>
        <dbReference type="EMBL" id="REH38720.1"/>
    </source>
</evidence>
<keyword evidence="2 4" id="KW-0732">Signal</keyword>
<organism evidence="7 8">
    <name type="scientific">Paraperlucidibaca baekdonensis</name>
    <dbReference type="NCBI Taxonomy" id="748120"/>
    <lineage>
        <taxon>Bacteria</taxon>
        <taxon>Pseudomonadati</taxon>
        <taxon>Pseudomonadota</taxon>
        <taxon>Gammaproteobacteria</taxon>
        <taxon>Moraxellales</taxon>
        <taxon>Moraxellaceae</taxon>
        <taxon>Paraperlucidibaca</taxon>
    </lineage>
</organism>
<dbReference type="GO" id="GO:0001530">
    <property type="term" value="F:lipopolysaccharide binding"/>
    <property type="evidence" value="ECO:0007669"/>
    <property type="project" value="InterPro"/>
</dbReference>
<proteinExistence type="inferred from homology"/>
<keyword evidence="3 4" id="KW-0574">Periplasm</keyword>
<dbReference type="RefSeq" id="WP_116207753.1">
    <property type="nucleotide sequence ID" value="NZ_QUNR01000002.1"/>
</dbReference>
<dbReference type="GO" id="GO:0030288">
    <property type="term" value="C:outer membrane-bounded periplasmic space"/>
    <property type="evidence" value="ECO:0007669"/>
    <property type="project" value="TreeGrafter"/>
</dbReference>
<comment type="caution">
    <text evidence="7">The sequence shown here is derived from an EMBL/GenBank/DDBJ whole genome shotgun (WGS) entry which is preliminary data.</text>
</comment>
<feature type="compositionally biased region" description="Polar residues" evidence="5">
    <location>
        <begin position="174"/>
        <end position="184"/>
    </location>
</feature>
<dbReference type="OrthoDB" id="9795964at2"/>
<dbReference type="GO" id="GO:0009279">
    <property type="term" value="C:cell outer membrane"/>
    <property type="evidence" value="ECO:0007669"/>
    <property type="project" value="TreeGrafter"/>
</dbReference>
<dbReference type="GO" id="GO:0015920">
    <property type="term" value="P:lipopolysaccharide transport"/>
    <property type="evidence" value="ECO:0007669"/>
    <property type="project" value="UniProtKB-UniRule"/>
</dbReference>
<dbReference type="InterPro" id="IPR014340">
    <property type="entry name" value="LptA"/>
</dbReference>
<evidence type="ECO:0000313" key="8">
    <source>
        <dbReference type="Proteomes" id="UP000256774"/>
    </source>
</evidence>
<evidence type="ECO:0000259" key="6">
    <source>
        <dbReference type="Pfam" id="PF03968"/>
    </source>
</evidence>
<keyword evidence="1 4" id="KW-0813">Transport</keyword>
<dbReference type="InterPro" id="IPR005653">
    <property type="entry name" value="OstA-like_N"/>
</dbReference>
<protein>
    <recommendedName>
        <fullName evidence="4">Lipopolysaccharide export system protein LptA</fullName>
    </recommendedName>
</protein>
<comment type="similarity">
    <text evidence="4">Belongs to the LptA family.</text>
</comment>
<dbReference type="EMBL" id="QUNR01000002">
    <property type="protein sequence ID" value="REH38720.1"/>
    <property type="molecule type" value="Genomic_DNA"/>
</dbReference>
<dbReference type="Proteomes" id="UP000256774">
    <property type="component" value="Unassembled WGS sequence"/>
</dbReference>
<feature type="domain" description="Organic solvent tolerance-like N-terminal" evidence="6">
    <location>
        <begin position="34"/>
        <end position="145"/>
    </location>
</feature>
<dbReference type="PANTHER" id="PTHR36504">
    <property type="entry name" value="LIPOPOLYSACCHARIDE EXPORT SYSTEM PROTEIN LPTA"/>
    <property type="match status" value="1"/>
</dbReference>
<dbReference type="NCBIfam" id="TIGR03002">
    <property type="entry name" value="outer_YhbN_LptA"/>
    <property type="match status" value="1"/>
</dbReference>
<dbReference type="Pfam" id="PF03968">
    <property type="entry name" value="LptD_N"/>
    <property type="match status" value="1"/>
</dbReference>
<name>A0A3E0H5J7_9GAMM</name>
<comment type="function">
    <text evidence="4">Involved in the assembly of lipopolysaccharide (LPS). Required for the translocation of LPS from the inner membrane to the outer membrane. May form a bridge between the inner membrane and the outer membrane, via interactions with LptC and LptD, thereby facilitating LPS transfer across the periplasm.</text>
</comment>
<evidence type="ECO:0000256" key="4">
    <source>
        <dbReference type="HAMAP-Rule" id="MF_01914"/>
    </source>
</evidence>
<feature type="chain" id="PRO_5017841031" description="Lipopolysaccharide export system protein LptA" evidence="4">
    <location>
        <begin position="25"/>
        <end position="184"/>
    </location>
</feature>
<dbReference type="HAMAP" id="MF_01914">
    <property type="entry name" value="LPS_assembly_LptA"/>
    <property type="match status" value="1"/>
</dbReference>
<dbReference type="AlphaFoldDB" id="A0A3E0H5J7"/>
<dbReference type="InterPro" id="IPR052037">
    <property type="entry name" value="LPS_export_LptA"/>
</dbReference>
<reference evidence="7 8" key="1">
    <citation type="submission" date="2018-08" db="EMBL/GenBank/DDBJ databases">
        <title>Genomic Encyclopedia of Type Strains, Phase IV (KMG-IV): sequencing the most valuable type-strain genomes for metagenomic binning, comparative biology and taxonomic classification.</title>
        <authorList>
            <person name="Goeker M."/>
        </authorList>
    </citation>
    <scope>NUCLEOTIDE SEQUENCE [LARGE SCALE GENOMIC DNA]</scope>
    <source>
        <strain evidence="7 8">DSM 26022</strain>
    </source>
</reference>
<comment type="subcellular location">
    <subcellularLocation>
        <location evidence="4">Periplasm</location>
    </subcellularLocation>
</comment>
<evidence type="ECO:0000256" key="3">
    <source>
        <dbReference type="ARBA" id="ARBA00022764"/>
    </source>
</evidence>
<dbReference type="GO" id="GO:0017089">
    <property type="term" value="F:glycolipid transfer activity"/>
    <property type="evidence" value="ECO:0007669"/>
    <property type="project" value="TreeGrafter"/>
</dbReference>
<comment type="subunit">
    <text evidence="4">Component of the lipopolysaccharide transport and assembly complex.</text>
</comment>
<dbReference type="PANTHER" id="PTHR36504:SF1">
    <property type="entry name" value="LIPOPOLYSACCHARIDE EXPORT SYSTEM PROTEIN LPTA"/>
    <property type="match status" value="1"/>
</dbReference>
<feature type="region of interest" description="Disordered" evidence="5">
    <location>
        <begin position="146"/>
        <end position="184"/>
    </location>
</feature>
<dbReference type="GO" id="GO:0043165">
    <property type="term" value="P:Gram-negative-bacterium-type cell outer membrane assembly"/>
    <property type="evidence" value="ECO:0007669"/>
    <property type="project" value="UniProtKB-UniRule"/>
</dbReference>
<evidence type="ECO:0000256" key="2">
    <source>
        <dbReference type="ARBA" id="ARBA00022729"/>
    </source>
</evidence>
<dbReference type="Gene3D" id="2.60.450.10">
    <property type="entry name" value="Lipopolysaccharide (LPS) transport protein A like domain"/>
    <property type="match status" value="1"/>
</dbReference>
<feature type="signal peptide" evidence="4">
    <location>
        <begin position="1"/>
        <end position="24"/>
    </location>
</feature>
<accession>A0A3E0H5J7</accession>
<evidence type="ECO:0000256" key="1">
    <source>
        <dbReference type="ARBA" id="ARBA00022448"/>
    </source>
</evidence>
<gene>
    <name evidence="4" type="primary">lptA</name>
    <name evidence="7" type="ORF">DFR26_0881</name>
</gene>
<evidence type="ECO:0000256" key="5">
    <source>
        <dbReference type="SAM" id="MobiDB-lite"/>
    </source>
</evidence>
<keyword evidence="8" id="KW-1185">Reference proteome</keyword>